<evidence type="ECO:0000256" key="1">
    <source>
        <dbReference type="SAM" id="MobiDB-lite"/>
    </source>
</evidence>
<comment type="caution">
    <text evidence="2">The sequence shown here is derived from an EMBL/GenBank/DDBJ whole genome shotgun (WGS) entry which is preliminary data.</text>
</comment>
<dbReference type="Proteomes" id="UP000078419">
    <property type="component" value="Unassembled WGS sequence"/>
</dbReference>
<accession>A0AA45UUA3</accession>
<dbReference type="EMBL" id="FLLR01000234">
    <property type="protein sequence ID" value="SBO15127.1"/>
    <property type="molecule type" value="Genomic_DNA"/>
</dbReference>
<feature type="compositionally biased region" description="Low complexity" evidence="1">
    <location>
        <begin position="106"/>
        <end position="123"/>
    </location>
</feature>
<sequence>MSPHWPPCLHTIVPCSLLFNRLRGFKKGSTNSSILLPSRGRRGNSCSAPERGRTWQLTLTNRSEGVRPQDQGVKGPGLNPALSLSEGVLRKARPWESHTAGTSACPQQPGESESLPSSLGGPSRVCALRRP</sequence>
<evidence type="ECO:0000313" key="2">
    <source>
        <dbReference type="EMBL" id="SBO15127.1"/>
    </source>
</evidence>
<feature type="region of interest" description="Disordered" evidence="1">
    <location>
        <begin position="30"/>
        <end position="131"/>
    </location>
</feature>
<proteinExistence type="predicted"/>
<protein>
    <submittedName>
        <fullName evidence="2">Uncharacterized protein</fullName>
    </submittedName>
</protein>
<dbReference type="AlphaFoldDB" id="A0AA45UUA3"/>
<reference evidence="3" key="1">
    <citation type="submission" date="2016-03" db="EMBL/GenBank/DDBJ databases">
        <authorList>
            <person name="Loux Valentin"/>
        </authorList>
    </citation>
    <scope>NUCLEOTIDE SEQUENCE [LARGE SCALE GENOMIC DNA]</scope>
    <source>
        <strain evidence="3">C1</strain>
    </source>
</reference>
<organism evidence="2 3">
    <name type="scientific">Anaplasma phagocytophilum</name>
    <name type="common">Ehrlichia phagocytophila</name>
    <dbReference type="NCBI Taxonomy" id="948"/>
    <lineage>
        <taxon>Bacteria</taxon>
        <taxon>Pseudomonadati</taxon>
        <taxon>Pseudomonadota</taxon>
        <taxon>Alphaproteobacteria</taxon>
        <taxon>Rickettsiales</taxon>
        <taxon>Anaplasmataceae</taxon>
        <taxon>Anaplasma</taxon>
        <taxon>phagocytophilum group</taxon>
    </lineage>
</organism>
<evidence type="ECO:0000313" key="3">
    <source>
        <dbReference type="Proteomes" id="UP000078419"/>
    </source>
</evidence>
<gene>
    <name evidence="2" type="ORF">ANAPC1_01507</name>
</gene>
<name>A0AA45UUA3_ANAPH</name>